<dbReference type="RefSeq" id="WP_274265929.1">
    <property type="nucleotide sequence ID" value="NZ_CP117880.1"/>
</dbReference>
<accession>A0ABY7WII3</accession>
<dbReference type="EMBL" id="CP117880">
    <property type="protein sequence ID" value="WDF67199.1"/>
    <property type="molecule type" value="Genomic_DNA"/>
</dbReference>
<organism evidence="1 2">
    <name type="scientific">Sphingobacterium oryzagri</name>
    <dbReference type="NCBI Taxonomy" id="3025669"/>
    <lineage>
        <taxon>Bacteria</taxon>
        <taxon>Pseudomonadati</taxon>
        <taxon>Bacteroidota</taxon>
        <taxon>Sphingobacteriia</taxon>
        <taxon>Sphingobacteriales</taxon>
        <taxon>Sphingobacteriaceae</taxon>
        <taxon>Sphingobacterium</taxon>
    </lineage>
</organism>
<reference evidence="1 2" key="1">
    <citation type="submission" date="2023-02" db="EMBL/GenBank/DDBJ databases">
        <title>Genome sequence of Sphingobacterium sp. KACC 22765.</title>
        <authorList>
            <person name="Kim S."/>
            <person name="Heo J."/>
            <person name="Kwon S.-W."/>
        </authorList>
    </citation>
    <scope>NUCLEOTIDE SEQUENCE [LARGE SCALE GENOMIC DNA]</scope>
    <source>
        <strain evidence="1 2">KACC 22765</strain>
    </source>
</reference>
<proteinExistence type="predicted"/>
<name>A0ABY7WII3_9SPHI</name>
<keyword evidence="2" id="KW-1185">Reference proteome</keyword>
<evidence type="ECO:0000313" key="1">
    <source>
        <dbReference type="EMBL" id="WDF67199.1"/>
    </source>
</evidence>
<dbReference type="Proteomes" id="UP001221558">
    <property type="component" value="Chromosome"/>
</dbReference>
<protein>
    <submittedName>
        <fullName evidence="1">Uncharacterized protein</fullName>
    </submittedName>
</protein>
<sequence length="69" mass="7513">MAMQIHDIKVNDTTVSQEDSTPIVSLNVDIAFLCDGDLSEYQTSSGLDTTTLKDAVLKAFHNLLEPSSK</sequence>
<evidence type="ECO:0000313" key="2">
    <source>
        <dbReference type="Proteomes" id="UP001221558"/>
    </source>
</evidence>
<gene>
    <name evidence="1" type="ORF">PQ465_12880</name>
</gene>